<evidence type="ECO:0000313" key="5">
    <source>
        <dbReference type="Proteomes" id="UP000799444"/>
    </source>
</evidence>
<keyword evidence="1" id="KW-0862">Zinc</keyword>
<dbReference type="SUPFAM" id="SSF57667">
    <property type="entry name" value="beta-beta-alpha zinc fingers"/>
    <property type="match status" value="1"/>
</dbReference>
<protein>
    <recommendedName>
        <fullName evidence="3">C2H2-type domain-containing protein</fullName>
    </recommendedName>
</protein>
<comment type="caution">
    <text evidence="4">The sequence shown here is derived from an EMBL/GenBank/DDBJ whole genome shotgun (WGS) entry which is preliminary data.</text>
</comment>
<dbReference type="OrthoDB" id="3690638at2759"/>
<proteinExistence type="predicted"/>
<dbReference type="Gene3D" id="3.30.160.60">
    <property type="entry name" value="Classic Zinc Finger"/>
    <property type="match status" value="1"/>
</dbReference>
<dbReference type="Proteomes" id="UP000799444">
    <property type="component" value="Unassembled WGS sequence"/>
</dbReference>
<keyword evidence="1" id="KW-0863">Zinc-finger</keyword>
<name>A0A9P4R1C1_9PLEO</name>
<dbReference type="InterPro" id="IPR036236">
    <property type="entry name" value="Znf_C2H2_sf"/>
</dbReference>
<keyword evidence="1" id="KW-0479">Metal-binding</keyword>
<dbReference type="InterPro" id="IPR013087">
    <property type="entry name" value="Znf_C2H2_type"/>
</dbReference>
<dbReference type="EMBL" id="ML996126">
    <property type="protein sequence ID" value="KAF2736310.1"/>
    <property type="molecule type" value="Genomic_DNA"/>
</dbReference>
<evidence type="ECO:0000259" key="3">
    <source>
        <dbReference type="PROSITE" id="PS50157"/>
    </source>
</evidence>
<keyword evidence="5" id="KW-1185">Reference proteome</keyword>
<dbReference type="PROSITE" id="PS50157">
    <property type="entry name" value="ZINC_FINGER_C2H2_2"/>
    <property type="match status" value="1"/>
</dbReference>
<accession>A0A9P4R1C1</accession>
<organism evidence="4 5">
    <name type="scientific">Polyplosphaeria fusca</name>
    <dbReference type="NCBI Taxonomy" id="682080"/>
    <lineage>
        <taxon>Eukaryota</taxon>
        <taxon>Fungi</taxon>
        <taxon>Dikarya</taxon>
        <taxon>Ascomycota</taxon>
        <taxon>Pezizomycotina</taxon>
        <taxon>Dothideomycetes</taxon>
        <taxon>Pleosporomycetidae</taxon>
        <taxon>Pleosporales</taxon>
        <taxon>Tetraplosphaeriaceae</taxon>
        <taxon>Polyplosphaeria</taxon>
    </lineage>
</organism>
<evidence type="ECO:0000256" key="1">
    <source>
        <dbReference type="PROSITE-ProRule" id="PRU00042"/>
    </source>
</evidence>
<feature type="region of interest" description="Disordered" evidence="2">
    <location>
        <begin position="1"/>
        <end position="20"/>
    </location>
</feature>
<evidence type="ECO:0000256" key="2">
    <source>
        <dbReference type="SAM" id="MobiDB-lite"/>
    </source>
</evidence>
<reference evidence="4" key="1">
    <citation type="journal article" date="2020" name="Stud. Mycol.">
        <title>101 Dothideomycetes genomes: a test case for predicting lifestyles and emergence of pathogens.</title>
        <authorList>
            <person name="Haridas S."/>
            <person name="Albert R."/>
            <person name="Binder M."/>
            <person name="Bloem J."/>
            <person name="Labutti K."/>
            <person name="Salamov A."/>
            <person name="Andreopoulos B."/>
            <person name="Baker S."/>
            <person name="Barry K."/>
            <person name="Bills G."/>
            <person name="Bluhm B."/>
            <person name="Cannon C."/>
            <person name="Castanera R."/>
            <person name="Culley D."/>
            <person name="Daum C."/>
            <person name="Ezra D."/>
            <person name="Gonzalez J."/>
            <person name="Henrissat B."/>
            <person name="Kuo A."/>
            <person name="Liang C."/>
            <person name="Lipzen A."/>
            <person name="Lutzoni F."/>
            <person name="Magnuson J."/>
            <person name="Mondo S."/>
            <person name="Nolan M."/>
            <person name="Ohm R."/>
            <person name="Pangilinan J."/>
            <person name="Park H.-J."/>
            <person name="Ramirez L."/>
            <person name="Alfaro M."/>
            <person name="Sun H."/>
            <person name="Tritt A."/>
            <person name="Yoshinaga Y."/>
            <person name="Zwiers L.-H."/>
            <person name="Turgeon B."/>
            <person name="Goodwin S."/>
            <person name="Spatafora J."/>
            <person name="Crous P."/>
            <person name="Grigoriev I."/>
        </authorList>
    </citation>
    <scope>NUCLEOTIDE SEQUENCE</scope>
    <source>
        <strain evidence="4">CBS 125425</strain>
    </source>
</reference>
<evidence type="ECO:0000313" key="4">
    <source>
        <dbReference type="EMBL" id="KAF2736310.1"/>
    </source>
</evidence>
<sequence length="119" mass="13500">MSLSLKETISLPTATPSSDGFRNHIKGGKCAQQKPFQCDACKQSFKHQKDLARHKTSGSCRAAKLEPKQLKQFACICGERNTSYSRHDSLLRHIREKNSRDPNRQHQCTCARCIDLSLR</sequence>
<dbReference type="AlphaFoldDB" id="A0A9P4R1C1"/>
<dbReference type="GO" id="GO:0008270">
    <property type="term" value="F:zinc ion binding"/>
    <property type="evidence" value="ECO:0007669"/>
    <property type="project" value="UniProtKB-KW"/>
</dbReference>
<gene>
    <name evidence="4" type="ORF">EJ04DRAFT_169363</name>
</gene>
<feature type="domain" description="C2H2-type" evidence="3">
    <location>
        <begin position="36"/>
        <end position="55"/>
    </location>
</feature>